<reference evidence="1 2" key="1">
    <citation type="submission" date="2023-10" db="EMBL/GenBank/DDBJ databases">
        <title>Draft Genome Sequence of Candida saopaulonensis from a very Premature Infant with Sepsis.</title>
        <authorList>
            <person name="Ning Y."/>
            <person name="Dai R."/>
            <person name="Xiao M."/>
            <person name="Xu Y."/>
            <person name="Yan Q."/>
            <person name="Zhang L."/>
        </authorList>
    </citation>
    <scope>NUCLEOTIDE SEQUENCE [LARGE SCALE GENOMIC DNA]</scope>
    <source>
        <strain evidence="1 2">19XY460</strain>
    </source>
</reference>
<dbReference type="KEGG" id="asau:88171736"/>
<evidence type="ECO:0000313" key="1">
    <source>
        <dbReference type="EMBL" id="WPK23428.1"/>
    </source>
</evidence>
<dbReference type="Proteomes" id="UP001338582">
    <property type="component" value="Chromosome 1"/>
</dbReference>
<protein>
    <submittedName>
        <fullName evidence="1">Uncharacterized protein</fullName>
    </submittedName>
</protein>
<sequence length="72" mass="8141">MLPEGVEPTRLEVMRVLRSSFFRNANDELSHTINTNAVGLMLAHSFGFEYRGEGIEAFLSGLRDLAKKDEKK</sequence>
<gene>
    <name evidence="1" type="ORF">PUMCH_000668</name>
</gene>
<name>A0AAX4H4L8_9ASCO</name>
<dbReference type="RefSeq" id="XP_062875814.1">
    <property type="nucleotide sequence ID" value="XM_063019744.1"/>
</dbReference>
<accession>A0AAX4H4L8</accession>
<proteinExistence type="predicted"/>
<keyword evidence="2" id="KW-1185">Reference proteome</keyword>
<dbReference type="GeneID" id="88171736"/>
<dbReference type="EMBL" id="CP138894">
    <property type="protein sequence ID" value="WPK23428.1"/>
    <property type="molecule type" value="Genomic_DNA"/>
</dbReference>
<evidence type="ECO:0000313" key="2">
    <source>
        <dbReference type="Proteomes" id="UP001338582"/>
    </source>
</evidence>
<dbReference type="AlphaFoldDB" id="A0AAX4H4L8"/>
<organism evidence="1 2">
    <name type="scientific">Australozyma saopauloensis</name>
    <dbReference type="NCBI Taxonomy" id="291208"/>
    <lineage>
        <taxon>Eukaryota</taxon>
        <taxon>Fungi</taxon>
        <taxon>Dikarya</taxon>
        <taxon>Ascomycota</taxon>
        <taxon>Saccharomycotina</taxon>
        <taxon>Pichiomycetes</taxon>
        <taxon>Metschnikowiaceae</taxon>
        <taxon>Australozyma</taxon>
    </lineage>
</organism>